<organism evidence="1 2">
    <name type="scientific">Coptis chinensis</name>
    <dbReference type="NCBI Taxonomy" id="261450"/>
    <lineage>
        <taxon>Eukaryota</taxon>
        <taxon>Viridiplantae</taxon>
        <taxon>Streptophyta</taxon>
        <taxon>Embryophyta</taxon>
        <taxon>Tracheophyta</taxon>
        <taxon>Spermatophyta</taxon>
        <taxon>Magnoliopsida</taxon>
        <taxon>Ranunculales</taxon>
        <taxon>Ranunculaceae</taxon>
        <taxon>Coptidoideae</taxon>
        <taxon>Coptis</taxon>
    </lineage>
</organism>
<sequence>MYRALVVLCLLRDLALRVKQVFASIAFFWIISGNSWKVMDHINTTKGFTLEHLHYLVVDETGPEFKIKKYSASNASVYLKQDIKGVPWRGYHSACGLDAMTRGMGVEGVRTLINYDVPAYIKRYVHRKQADC</sequence>
<protein>
    <submittedName>
        <fullName evidence="1">Uncharacterized protein</fullName>
    </submittedName>
</protein>
<reference evidence="1 2" key="1">
    <citation type="submission" date="2020-10" db="EMBL/GenBank/DDBJ databases">
        <title>The Coptis chinensis genome and diversification of protoberbering-type alkaloids.</title>
        <authorList>
            <person name="Wang B."/>
            <person name="Shu S."/>
            <person name="Song C."/>
            <person name="Liu Y."/>
        </authorList>
    </citation>
    <scope>NUCLEOTIDE SEQUENCE [LARGE SCALE GENOMIC DNA]</scope>
    <source>
        <strain evidence="1">HL-2020</strain>
        <tissue evidence="1">Leaf</tissue>
    </source>
</reference>
<evidence type="ECO:0000313" key="1">
    <source>
        <dbReference type="EMBL" id="KAF9612394.1"/>
    </source>
</evidence>
<comment type="caution">
    <text evidence="1">The sequence shown here is derived from an EMBL/GenBank/DDBJ whole genome shotgun (WGS) entry which is preliminary data.</text>
</comment>
<name>A0A835I8P4_9MAGN</name>
<evidence type="ECO:0000313" key="2">
    <source>
        <dbReference type="Proteomes" id="UP000631114"/>
    </source>
</evidence>
<dbReference type="OrthoDB" id="3370at2759"/>
<gene>
    <name evidence="1" type="ORF">IFM89_039390</name>
</gene>
<accession>A0A835I8P4</accession>
<dbReference type="AlphaFoldDB" id="A0A835I8P4"/>
<proteinExistence type="predicted"/>
<keyword evidence="2" id="KW-1185">Reference proteome</keyword>
<dbReference type="EMBL" id="JADFTS010000004">
    <property type="protein sequence ID" value="KAF9612394.1"/>
    <property type="molecule type" value="Genomic_DNA"/>
</dbReference>
<dbReference type="Proteomes" id="UP000631114">
    <property type="component" value="Unassembled WGS sequence"/>
</dbReference>